<feature type="signal peptide" evidence="1">
    <location>
        <begin position="1"/>
        <end position="25"/>
    </location>
</feature>
<dbReference type="AlphaFoldDB" id="A0A1R3VWP3"/>
<organism evidence="3 4">
    <name type="scientific">Ectothiorhodosinus mongolicus</name>
    <dbReference type="NCBI Taxonomy" id="233100"/>
    <lineage>
        <taxon>Bacteria</taxon>
        <taxon>Pseudomonadati</taxon>
        <taxon>Pseudomonadota</taxon>
        <taxon>Gammaproteobacteria</taxon>
        <taxon>Chromatiales</taxon>
        <taxon>Ectothiorhodospiraceae</taxon>
        <taxon>Ectothiorhodosinus</taxon>
    </lineage>
</organism>
<keyword evidence="4" id="KW-1185">Reference proteome</keyword>
<evidence type="ECO:0000313" key="4">
    <source>
        <dbReference type="Proteomes" id="UP000223759"/>
    </source>
</evidence>
<feature type="chain" id="PRO_5013136828" evidence="1">
    <location>
        <begin position="26"/>
        <end position="183"/>
    </location>
</feature>
<dbReference type="EMBL" id="FTPK01000002">
    <property type="protein sequence ID" value="SIT69369.1"/>
    <property type="molecule type" value="Genomic_DNA"/>
</dbReference>
<gene>
    <name evidence="3" type="ORF">SAMN05216526_1067</name>
</gene>
<dbReference type="GO" id="GO:0016853">
    <property type="term" value="F:isomerase activity"/>
    <property type="evidence" value="ECO:0007669"/>
    <property type="project" value="UniProtKB-KW"/>
</dbReference>
<sequence length="183" mass="20788">MITRAKKVWFAPLALMLMLSSSLGAVSMIPSNQDLVLKSSGTATWMRFVRVYDAALFAPSDARVEQVLQKDVPLSLKIEYLIGVSADNIVKAADVALARQHGPEVLDRYSTHIQRLHQSYQSTEPGDRYRLDYRPGEGISLWFNDQYLVSINDDKFARLYVGIWLGEQPLSERLRTALLNWED</sequence>
<proteinExistence type="predicted"/>
<reference evidence="3 4" key="1">
    <citation type="submission" date="2017-01" db="EMBL/GenBank/DDBJ databases">
        <authorList>
            <person name="Mah S.A."/>
            <person name="Swanson W.J."/>
            <person name="Moy G.W."/>
            <person name="Vacquier V.D."/>
        </authorList>
    </citation>
    <scope>NUCLEOTIDE SEQUENCE [LARGE SCALE GENOMIC DNA]</scope>
    <source>
        <strain evidence="3 4">M9</strain>
    </source>
</reference>
<feature type="domain" description="Chalcone isomerase" evidence="2">
    <location>
        <begin position="30"/>
        <end position="179"/>
    </location>
</feature>
<dbReference type="Proteomes" id="UP000223759">
    <property type="component" value="Unassembled WGS sequence"/>
</dbReference>
<dbReference type="InterPro" id="IPR016087">
    <property type="entry name" value="Chalcone_isomerase"/>
</dbReference>
<evidence type="ECO:0000259" key="2">
    <source>
        <dbReference type="Pfam" id="PF16036"/>
    </source>
</evidence>
<evidence type="ECO:0000256" key="1">
    <source>
        <dbReference type="SAM" id="SignalP"/>
    </source>
</evidence>
<protein>
    <submittedName>
        <fullName evidence="3">Chalcone isomerase-like</fullName>
    </submittedName>
</protein>
<evidence type="ECO:0000313" key="3">
    <source>
        <dbReference type="EMBL" id="SIT69369.1"/>
    </source>
</evidence>
<accession>A0A1R3VWP3</accession>
<dbReference type="Pfam" id="PF16036">
    <property type="entry name" value="Chalcone_3"/>
    <property type="match status" value="1"/>
</dbReference>
<name>A0A1R3VWP3_9GAMM</name>
<dbReference type="STRING" id="233100.SAMN05216526_1067"/>
<keyword evidence="1" id="KW-0732">Signal</keyword>
<keyword evidence="3" id="KW-0413">Isomerase</keyword>